<keyword evidence="6" id="KW-1185">Reference proteome</keyword>
<name>K6WAC8_9ACTN</name>
<proteinExistence type="inferred from homology"/>
<dbReference type="PANTHER" id="PTHR42905">
    <property type="entry name" value="PHOSPHOENOLPYRUVATE CARBOXYLASE"/>
    <property type="match status" value="1"/>
</dbReference>
<sequence length="297" mass="31321">MSDLLGARSPVRSRLRAALEGGRPVVAPGAYDSLTARLAESAGFEAVYMTGFGTAASLLGRPDVGLITASEMTDNARRMVAAIDVPLIADADTGYGNAINVIRTMQDYERAGVAAIQLEDQVAPKRCGHMAGKQVVPAGEMVAKIAAAVDARTDPDLLIIARTDAIAVTGVEDAIDRARRYADAGADLLFVEAPGSVNEIAMVATALSDCRLVFNWAEGGRTPGLTMDEITELGFALILYPIGALFSAVRAIQGYYEVLARDGVPTAVLGDLPAFDDVTDFLGLPEVNELSDRYADR</sequence>
<evidence type="ECO:0000256" key="3">
    <source>
        <dbReference type="ARBA" id="ARBA00058526"/>
    </source>
</evidence>
<dbReference type="InterPro" id="IPR015813">
    <property type="entry name" value="Pyrv/PenolPyrv_kinase-like_dom"/>
</dbReference>
<dbReference type="InterPro" id="IPR039556">
    <property type="entry name" value="ICL/PEPM"/>
</dbReference>
<dbReference type="STRING" id="1108045.GORHZ_053_00100"/>
<dbReference type="FunFam" id="3.20.20.60:FF:000009">
    <property type="entry name" value="2-methylisocitrate lyase"/>
    <property type="match status" value="1"/>
</dbReference>
<reference evidence="5 6" key="1">
    <citation type="submission" date="2012-08" db="EMBL/GenBank/DDBJ databases">
        <title>Whole genome shotgun sequence of Gordonia rhizosphera NBRC 16068.</title>
        <authorList>
            <person name="Takarada H."/>
            <person name="Isaki S."/>
            <person name="Hosoyama A."/>
            <person name="Tsuchikane K."/>
            <person name="Katsumata H."/>
            <person name="Baba S."/>
            <person name="Ohji S."/>
            <person name="Yamazaki S."/>
            <person name="Fujita N."/>
        </authorList>
    </citation>
    <scope>NUCLEOTIDE SEQUENCE [LARGE SCALE GENOMIC DNA]</scope>
    <source>
        <strain evidence="5 6">NBRC 16068</strain>
    </source>
</reference>
<dbReference type="PROSITE" id="PS00161">
    <property type="entry name" value="ISOCITRATE_LYASE"/>
    <property type="match status" value="1"/>
</dbReference>
<dbReference type="EMBL" id="BAHC01000053">
    <property type="protein sequence ID" value="GAB89157.1"/>
    <property type="molecule type" value="Genomic_DNA"/>
</dbReference>
<evidence type="ECO:0000256" key="2">
    <source>
        <dbReference type="ARBA" id="ARBA00051150"/>
    </source>
</evidence>
<organism evidence="5 6">
    <name type="scientific">Gordonia rhizosphera NBRC 16068</name>
    <dbReference type="NCBI Taxonomy" id="1108045"/>
    <lineage>
        <taxon>Bacteria</taxon>
        <taxon>Bacillati</taxon>
        <taxon>Actinomycetota</taxon>
        <taxon>Actinomycetes</taxon>
        <taxon>Mycobacteriales</taxon>
        <taxon>Gordoniaceae</taxon>
        <taxon>Gordonia</taxon>
    </lineage>
</organism>
<dbReference type="eggNOG" id="COG2513">
    <property type="taxonomic scope" value="Bacteria"/>
</dbReference>
<dbReference type="OrthoDB" id="9771433at2"/>
<dbReference type="InterPro" id="IPR018523">
    <property type="entry name" value="Isocitrate_lyase_ph_CS"/>
</dbReference>
<dbReference type="GO" id="GO:0046421">
    <property type="term" value="F:methylisocitrate lyase activity"/>
    <property type="evidence" value="ECO:0007669"/>
    <property type="project" value="UniProtKB-ARBA"/>
</dbReference>
<dbReference type="AlphaFoldDB" id="K6WAC8"/>
<dbReference type="PANTHER" id="PTHR42905:SF5">
    <property type="entry name" value="CARBOXYVINYL-CARBOXYPHOSPHONATE PHOSPHORYLMUTASE, CHLOROPLASTIC"/>
    <property type="match status" value="1"/>
</dbReference>
<dbReference type="Pfam" id="PF13714">
    <property type="entry name" value="PEP_mutase"/>
    <property type="match status" value="1"/>
</dbReference>
<dbReference type="RefSeq" id="WP_006331088.1">
    <property type="nucleotide sequence ID" value="NZ_BAHC01000053.1"/>
</dbReference>
<dbReference type="Gene3D" id="3.20.20.60">
    <property type="entry name" value="Phosphoenolpyruvate-binding domains"/>
    <property type="match status" value="1"/>
</dbReference>
<dbReference type="CDD" id="cd00377">
    <property type="entry name" value="ICL_PEPM"/>
    <property type="match status" value="1"/>
</dbReference>
<protein>
    <recommendedName>
        <fullName evidence="4">2-methylisocitrate lyase</fullName>
    </recommendedName>
</protein>
<evidence type="ECO:0000313" key="6">
    <source>
        <dbReference type="Proteomes" id="UP000008363"/>
    </source>
</evidence>
<comment type="function">
    <text evidence="3">Involved in the methylcitric acid cycle. Catalyzes the cleavage of 2-methylisocitrate to yield pyruvate and succinate.</text>
</comment>
<dbReference type="SUPFAM" id="SSF51621">
    <property type="entry name" value="Phosphoenolpyruvate/pyruvate domain"/>
    <property type="match status" value="1"/>
</dbReference>
<evidence type="ECO:0000313" key="5">
    <source>
        <dbReference type="EMBL" id="GAB89157.1"/>
    </source>
</evidence>
<dbReference type="InterPro" id="IPR040442">
    <property type="entry name" value="Pyrv_kinase-like_dom_sf"/>
</dbReference>
<gene>
    <name evidence="5" type="primary">prpB</name>
    <name evidence="5" type="ORF">GORHZ_053_00100</name>
</gene>
<accession>K6WAC8</accession>
<evidence type="ECO:0000256" key="4">
    <source>
        <dbReference type="ARBA" id="ARBA00073849"/>
    </source>
</evidence>
<dbReference type="Proteomes" id="UP000008363">
    <property type="component" value="Unassembled WGS sequence"/>
</dbReference>
<evidence type="ECO:0000256" key="1">
    <source>
        <dbReference type="ARBA" id="ARBA00009282"/>
    </source>
</evidence>
<keyword evidence="5" id="KW-0456">Lyase</keyword>
<comment type="similarity">
    <text evidence="1">Belongs to the isocitrate lyase/PEP mutase superfamily. Methylisocitrate lyase family.</text>
</comment>
<comment type="caution">
    <text evidence="5">The sequence shown here is derived from an EMBL/GenBank/DDBJ whole genome shotgun (WGS) entry which is preliminary data.</text>
</comment>
<comment type="catalytic activity">
    <reaction evidence="2">
        <text>3-hydroxybutane-1,2,3-tricarboxylate = pyruvate + succinate</text>
        <dbReference type="Rhea" id="RHEA:57504"/>
        <dbReference type="ChEBI" id="CHEBI:15361"/>
        <dbReference type="ChEBI" id="CHEBI:30031"/>
        <dbReference type="ChEBI" id="CHEBI:141790"/>
    </reaction>
</comment>